<dbReference type="EMBL" id="JALGAR010000003">
    <property type="protein sequence ID" value="MCI4658464.1"/>
    <property type="molecule type" value="Genomic_DNA"/>
</dbReference>
<evidence type="ECO:0000259" key="8">
    <source>
        <dbReference type="Pfam" id="PF05425"/>
    </source>
</evidence>
<dbReference type="Pfam" id="PF09678">
    <property type="entry name" value="Caa3_CtaG"/>
    <property type="match status" value="1"/>
</dbReference>
<feature type="transmembrane region" description="Helical" evidence="7">
    <location>
        <begin position="406"/>
        <end position="427"/>
    </location>
</feature>
<dbReference type="InterPro" id="IPR019108">
    <property type="entry name" value="Caa3_assmbl_CtaG-rel"/>
</dbReference>
<organism evidence="9 10">
    <name type="scientific">Cryobacterium zhongshanensis</name>
    <dbReference type="NCBI Taxonomy" id="2928153"/>
    <lineage>
        <taxon>Bacteria</taxon>
        <taxon>Bacillati</taxon>
        <taxon>Actinomycetota</taxon>
        <taxon>Actinomycetes</taxon>
        <taxon>Micrococcales</taxon>
        <taxon>Microbacteriaceae</taxon>
        <taxon>Cryobacterium</taxon>
    </lineage>
</organism>
<sequence>MMGPIAVSTRAQLPDLRVLAPAVVLAVAVFATIVVTLITAPAQPSLVTNAGPLILYGLPILKVLTNLATAGTLGALVLACFAIAPASPAYGKSIDIAGGCAAAWAVTAAGCAVLTFMSIAGQVSPALFMRALAQFLGDIGLGQAWLATILLSATISVLCFAVRSLPGVTAVALLAFATLVPLALQGHAAGSGDHSAASAALWLHLAAAGTWIGGLAVIAGIHRTINRGALVTLLSRYSTIALLCFVTLTASGTISAFFRFEHLGQLFSTTYGLVLTAKIVALIGLGLAGFAHRNWLLGRLRGTVSARWVPLFWWLVISEMVLMGVASGAAVVLARTPPPATEPIARSTSELLTGLPLPAPLTWPRVFDSWSIDVVWLLVAGFGIFFYLAGLYRLRQRGDEWPVLRTASWIAGLLLLVYVTSGAPNIYGPYLVSVNLLGQFTLVMIVPLLLVPGAPFTLALRAIRSRADGSRGGREWADIIVRSRLVRAITHPLVAAGLLAGSLLAIYYTPVLEWTLIDPVGQQWLTAHLLIVGFLFAQSFFGMRPVPERRSYLVPALTLLAAMVFHAFFGLSLIFATQLLLPDWFGVLGSDWGIDPLVDQQLAGGIAWGVGAMSTLVLAVTVGIFWYRARRSLDRNPGSSDADLPAVTSAEPGRR</sequence>
<feature type="transmembrane region" description="Helical" evidence="7">
    <location>
        <begin position="60"/>
        <end position="84"/>
    </location>
</feature>
<feature type="transmembrane region" description="Helical" evidence="7">
    <location>
        <begin position="201"/>
        <end position="221"/>
    </location>
</feature>
<feature type="transmembrane region" description="Helical" evidence="7">
    <location>
        <begin position="374"/>
        <end position="394"/>
    </location>
</feature>
<evidence type="ECO:0000256" key="5">
    <source>
        <dbReference type="ARBA" id="ARBA00023136"/>
    </source>
</evidence>
<dbReference type="GO" id="GO:0006825">
    <property type="term" value="P:copper ion transport"/>
    <property type="evidence" value="ECO:0007669"/>
    <property type="project" value="InterPro"/>
</dbReference>
<dbReference type="PANTHER" id="PTHR34820:SF4">
    <property type="entry name" value="INNER MEMBRANE PROTEIN YEBZ"/>
    <property type="match status" value="1"/>
</dbReference>
<feature type="transmembrane region" description="Helical" evidence="7">
    <location>
        <begin position="233"/>
        <end position="258"/>
    </location>
</feature>
<feature type="transmembrane region" description="Helical" evidence="7">
    <location>
        <begin position="484"/>
        <end position="508"/>
    </location>
</feature>
<dbReference type="RefSeq" id="WP_243012202.1">
    <property type="nucleotide sequence ID" value="NZ_JALGAR010000003.1"/>
</dbReference>
<feature type="transmembrane region" description="Helical" evidence="7">
    <location>
        <begin position="553"/>
        <end position="581"/>
    </location>
</feature>
<feature type="transmembrane region" description="Helical" evidence="7">
    <location>
        <begin position="439"/>
        <end position="463"/>
    </location>
</feature>
<dbReference type="Proteomes" id="UP001165341">
    <property type="component" value="Unassembled WGS sequence"/>
</dbReference>
<evidence type="ECO:0000256" key="4">
    <source>
        <dbReference type="ARBA" id="ARBA00022989"/>
    </source>
</evidence>
<protein>
    <submittedName>
        <fullName evidence="9">Bifunctional copper resistance protein CopD/cytochrome c oxidase assembly protein</fullName>
    </submittedName>
</protein>
<dbReference type="InterPro" id="IPR032694">
    <property type="entry name" value="CopC/D"/>
</dbReference>
<feature type="transmembrane region" description="Helical" evidence="7">
    <location>
        <begin position="139"/>
        <end position="161"/>
    </location>
</feature>
<dbReference type="PANTHER" id="PTHR34820">
    <property type="entry name" value="INNER MEMBRANE PROTEIN YEBZ"/>
    <property type="match status" value="1"/>
</dbReference>
<keyword evidence="10" id="KW-1185">Reference proteome</keyword>
<accession>A0AA41UHI1</accession>
<evidence type="ECO:0000256" key="6">
    <source>
        <dbReference type="SAM" id="MobiDB-lite"/>
    </source>
</evidence>
<evidence type="ECO:0000313" key="10">
    <source>
        <dbReference type="Proteomes" id="UP001165341"/>
    </source>
</evidence>
<feature type="transmembrane region" description="Helical" evidence="7">
    <location>
        <begin position="311"/>
        <end position="334"/>
    </location>
</feature>
<dbReference type="GO" id="GO:0005886">
    <property type="term" value="C:plasma membrane"/>
    <property type="evidence" value="ECO:0007669"/>
    <property type="project" value="UniProtKB-SubCell"/>
</dbReference>
<evidence type="ECO:0000256" key="1">
    <source>
        <dbReference type="ARBA" id="ARBA00004651"/>
    </source>
</evidence>
<evidence type="ECO:0000313" key="9">
    <source>
        <dbReference type="EMBL" id="MCI4658464.1"/>
    </source>
</evidence>
<feature type="transmembrane region" description="Helical" evidence="7">
    <location>
        <begin position="270"/>
        <end position="290"/>
    </location>
</feature>
<keyword evidence="5 7" id="KW-0472">Membrane</keyword>
<keyword evidence="4 7" id="KW-1133">Transmembrane helix</keyword>
<feature type="transmembrane region" description="Helical" evidence="7">
    <location>
        <begin position="601"/>
        <end position="627"/>
    </location>
</feature>
<reference evidence="9" key="1">
    <citation type="submission" date="2022-03" db="EMBL/GenBank/DDBJ databases">
        <title>Cryobacterium sp. nov. strain ZS14-85, isolated from Antarctic soil.</title>
        <authorList>
            <person name="Li J."/>
            <person name="Niu G."/>
        </authorList>
    </citation>
    <scope>NUCLEOTIDE SEQUENCE</scope>
    <source>
        <strain evidence="9">ZS14-85</strain>
    </source>
</reference>
<keyword evidence="3 7" id="KW-0812">Transmembrane</keyword>
<comment type="subcellular location">
    <subcellularLocation>
        <location evidence="1">Cell membrane</location>
        <topology evidence="1">Multi-pass membrane protein</topology>
    </subcellularLocation>
</comment>
<feature type="transmembrane region" description="Helical" evidence="7">
    <location>
        <begin position="520"/>
        <end position="541"/>
    </location>
</feature>
<name>A0AA41UHI1_9MICO</name>
<comment type="caution">
    <text evidence="9">The sequence shown here is derived from an EMBL/GenBank/DDBJ whole genome shotgun (WGS) entry which is preliminary data.</text>
</comment>
<dbReference type="InterPro" id="IPR008457">
    <property type="entry name" value="Cu-R_CopD_dom"/>
</dbReference>
<dbReference type="Pfam" id="PF05425">
    <property type="entry name" value="CopD"/>
    <property type="match status" value="1"/>
</dbReference>
<feature type="transmembrane region" description="Helical" evidence="7">
    <location>
        <begin position="168"/>
        <end position="189"/>
    </location>
</feature>
<feature type="transmembrane region" description="Helical" evidence="7">
    <location>
        <begin position="18"/>
        <end position="40"/>
    </location>
</feature>
<gene>
    <name evidence="9" type="ORF">MQH31_11675</name>
</gene>
<evidence type="ECO:0000256" key="7">
    <source>
        <dbReference type="SAM" id="Phobius"/>
    </source>
</evidence>
<evidence type="ECO:0000256" key="3">
    <source>
        <dbReference type="ARBA" id="ARBA00022692"/>
    </source>
</evidence>
<keyword evidence="2" id="KW-1003">Cell membrane</keyword>
<evidence type="ECO:0000256" key="2">
    <source>
        <dbReference type="ARBA" id="ARBA00022475"/>
    </source>
</evidence>
<feature type="region of interest" description="Disordered" evidence="6">
    <location>
        <begin position="635"/>
        <end position="655"/>
    </location>
</feature>
<dbReference type="AlphaFoldDB" id="A0AA41UHI1"/>
<proteinExistence type="predicted"/>
<feature type="transmembrane region" description="Helical" evidence="7">
    <location>
        <begin position="96"/>
        <end position="119"/>
    </location>
</feature>
<feature type="domain" description="Copper resistance protein D" evidence="8">
    <location>
        <begin position="233"/>
        <end position="333"/>
    </location>
</feature>